<protein>
    <submittedName>
        <fullName evidence="1">Uncharacterized protein</fullName>
    </submittedName>
</protein>
<organism evidence="1 2">
    <name type="scientific">Pseudomonas phage phiPMW</name>
    <dbReference type="NCBI Taxonomy" id="1815582"/>
    <lineage>
        <taxon>Viruses</taxon>
        <taxon>Duplodnaviria</taxon>
        <taxon>Heunggongvirae</taxon>
        <taxon>Uroviricota</taxon>
        <taxon>Caudoviricetes</taxon>
        <taxon>Plaisancevirus</taxon>
        <taxon>Plaisancevirus PMW</taxon>
    </lineage>
</organism>
<keyword evidence="2" id="KW-1185">Reference proteome</keyword>
<proteinExistence type="predicted"/>
<evidence type="ECO:0000313" key="2">
    <source>
        <dbReference type="Proteomes" id="UP000223738"/>
    </source>
</evidence>
<name>A0A1S5R174_9CAUD</name>
<dbReference type="EMBL" id="KU862660">
    <property type="protein sequence ID" value="ANA49127.1"/>
    <property type="molecule type" value="Genomic_DNA"/>
</dbReference>
<dbReference type="Proteomes" id="UP000223738">
    <property type="component" value="Segment"/>
</dbReference>
<sequence>MEYEEVQQTVARAWGSFNHQLKIAGFTTEQVEEFEWLLDLKDGYNKVFDAAMEAANG</sequence>
<gene>
    <name evidence="1" type="ORF">PMW_02</name>
</gene>
<evidence type="ECO:0000313" key="1">
    <source>
        <dbReference type="EMBL" id="ANA49127.1"/>
    </source>
</evidence>
<reference evidence="1 2" key="1">
    <citation type="submission" date="2016-03" db="EMBL/GenBank/DDBJ databases">
        <title>Characterization of pf16 and phiPMW: Two novel phages infecting Pseudomonas putida PpG1.</title>
        <authorList>
            <person name="Magill D.J."/>
            <person name="Krylov V.N."/>
            <person name="Allen C.C.R."/>
            <person name="McGrath J.W."/>
            <person name="Quinn J.P."/>
            <person name="Kulakov L.A."/>
        </authorList>
    </citation>
    <scope>NUCLEOTIDE SEQUENCE [LARGE SCALE GENOMIC DNA]</scope>
</reference>
<accession>A0A1S5R174</accession>